<comment type="caution">
    <text evidence="1">The sequence shown here is derived from an EMBL/GenBank/DDBJ whole genome shotgun (WGS) entry which is preliminary data.</text>
</comment>
<keyword evidence="2" id="KW-1185">Reference proteome</keyword>
<sequence>MLAFFSSFVQRHSLPDLQAYQTKRISYSEQPVISMATRAVSLAKELKSVTQERCFLLEVNRRLREGFSKGIRPEEDEPASIAGTAGRESRLANENPNLVRENQCFNQLVQYYHQLTSQEDFPNVLKTSHLRCLAIPEDDATDEDYSNGNAAAKCF</sequence>
<organism evidence="1 2">
    <name type="scientific">Ficus carica</name>
    <name type="common">Common fig</name>
    <dbReference type="NCBI Taxonomy" id="3494"/>
    <lineage>
        <taxon>Eukaryota</taxon>
        <taxon>Viridiplantae</taxon>
        <taxon>Streptophyta</taxon>
        <taxon>Embryophyta</taxon>
        <taxon>Tracheophyta</taxon>
        <taxon>Spermatophyta</taxon>
        <taxon>Magnoliopsida</taxon>
        <taxon>eudicotyledons</taxon>
        <taxon>Gunneridae</taxon>
        <taxon>Pentapetalae</taxon>
        <taxon>rosids</taxon>
        <taxon>fabids</taxon>
        <taxon>Rosales</taxon>
        <taxon>Moraceae</taxon>
        <taxon>Ficeae</taxon>
        <taxon>Ficus</taxon>
    </lineage>
</organism>
<evidence type="ECO:0000313" key="2">
    <source>
        <dbReference type="Proteomes" id="UP001187192"/>
    </source>
</evidence>
<gene>
    <name evidence="1" type="ORF">TIFTF001_017965</name>
</gene>
<evidence type="ECO:0000313" key="1">
    <source>
        <dbReference type="EMBL" id="GMN48789.1"/>
    </source>
</evidence>
<dbReference type="EMBL" id="BTGU01000029">
    <property type="protein sequence ID" value="GMN48789.1"/>
    <property type="molecule type" value="Genomic_DNA"/>
</dbReference>
<name>A0AA88DJ48_FICCA</name>
<proteinExistence type="predicted"/>
<accession>A0AA88DJ48</accession>
<reference evidence="1" key="1">
    <citation type="submission" date="2023-07" db="EMBL/GenBank/DDBJ databases">
        <title>draft genome sequence of fig (Ficus carica).</title>
        <authorList>
            <person name="Takahashi T."/>
            <person name="Nishimura K."/>
        </authorList>
    </citation>
    <scope>NUCLEOTIDE SEQUENCE</scope>
</reference>
<dbReference type="AlphaFoldDB" id="A0AA88DJ48"/>
<dbReference type="PANTHER" id="PTHR31016">
    <property type="entry name" value="OS04G0228100 PROTEIN"/>
    <property type="match status" value="1"/>
</dbReference>
<dbReference type="Proteomes" id="UP001187192">
    <property type="component" value="Unassembled WGS sequence"/>
</dbReference>
<dbReference type="PANTHER" id="PTHR31016:SF2">
    <property type="entry name" value="OS04G0228100 PROTEIN"/>
    <property type="match status" value="1"/>
</dbReference>
<protein>
    <submittedName>
        <fullName evidence="1">Uncharacterized protein</fullName>
    </submittedName>
</protein>